<evidence type="ECO:0000256" key="12">
    <source>
        <dbReference type="SAM" id="SignalP"/>
    </source>
</evidence>
<feature type="compositionally biased region" description="Polar residues" evidence="11">
    <location>
        <begin position="241"/>
        <end position="255"/>
    </location>
</feature>
<sequence>MVCSRAVFTICVLLLACDVCLAQKEGKCSTHAPLQSLHHLVHAEDHGKGGSIKATYAVMSFPDEVQLCTSSIPGYIYGACARRHLPSGTWIGPYEGQRTFDQRNGSCENQDYLWEIYTEGNFSHFIDGSDENSSSWMRFIRCARNRKEQNMAAYQCGQNIYYRSFCEIGVGEELLVWYSDSYLKHLEIPLSLKETDQLKIEELVGNFNEKGPTVSLAAPTPQALDRTSSIPVSPRPFPPETATSQGYPEYHTTTSHETSFLETESAALPRSSEPVTPTVQQALADQVKKRIEKGKYLQSQELPKIEENEEKYVFNEFPKAERSDFQDQVNWSDFQHQAKTSDFQHQNAGNYEREGHKAAVLNDLCLPFKCRQCLKVFTQRIQLQMHVCPKEPYKPFQCGHCSLSFAQPLELRNHVVVHSSERPFKCGFCGRSFAGATTLNNHVRTHTGERPFVCKSCGKTFAIATQLARHTRVLGECPGHVSSTHGAKYASESFVGND</sequence>
<evidence type="ECO:0000256" key="7">
    <source>
        <dbReference type="ARBA" id="ARBA00023015"/>
    </source>
</evidence>
<dbReference type="InterPro" id="IPR050331">
    <property type="entry name" value="Zinc_finger"/>
</dbReference>
<comment type="similarity">
    <text evidence="2">Belongs to the krueppel C2H2-type zinc-finger protein family.</text>
</comment>
<organism evidence="13 14">
    <name type="scientific">Paramuricea clavata</name>
    <name type="common">Red gorgonian</name>
    <name type="synonym">Violescent sea-whip</name>
    <dbReference type="NCBI Taxonomy" id="317549"/>
    <lineage>
        <taxon>Eukaryota</taxon>
        <taxon>Metazoa</taxon>
        <taxon>Cnidaria</taxon>
        <taxon>Anthozoa</taxon>
        <taxon>Octocorallia</taxon>
        <taxon>Malacalcyonacea</taxon>
        <taxon>Plexauridae</taxon>
        <taxon>Paramuricea</taxon>
    </lineage>
</organism>
<name>A0A6S7GJ28_PARCT</name>
<dbReference type="SUPFAM" id="SSF82199">
    <property type="entry name" value="SET domain"/>
    <property type="match status" value="1"/>
</dbReference>
<feature type="chain" id="PRO_5043490152" evidence="12">
    <location>
        <begin position="23"/>
        <end position="498"/>
    </location>
</feature>
<dbReference type="InterPro" id="IPR013087">
    <property type="entry name" value="Znf_C2H2_type"/>
</dbReference>
<dbReference type="FunFam" id="3.30.160.60:FF:000778">
    <property type="entry name" value="PR/SET domain 6"/>
    <property type="match status" value="1"/>
</dbReference>
<accession>A0A6S7GJ28</accession>
<dbReference type="PROSITE" id="PS51257">
    <property type="entry name" value="PROKAR_LIPOPROTEIN"/>
    <property type="match status" value="1"/>
</dbReference>
<dbReference type="Gene3D" id="2.170.270.10">
    <property type="entry name" value="SET domain"/>
    <property type="match status" value="1"/>
</dbReference>
<evidence type="ECO:0000313" key="14">
    <source>
        <dbReference type="Proteomes" id="UP001152795"/>
    </source>
</evidence>
<dbReference type="PROSITE" id="PS50157">
    <property type="entry name" value="ZINC_FINGER_C2H2_2"/>
    <property type="match status" value="4"/>
</dbReference>
<keyword evidence="14" id="KW-1185">Reference proteome</keyword>
<dbReference type="Pfam" id="PF13894">
    <property type="entry name" value="zf-C2H2_4"/>
    <property type="match status" value="1"/>
</dbReference>
<dbReference type="Pfam" id="PF00096">
    <property type="entry name" value="zf-C2H2"/>
    <property type="match status" value="1"/>
</dbReference>
<dbReference type="InterPro" id="IPR046341">
    <property type="entry name" value="SET_dom_sf"/>
</dbReference>
<evidence type="ECO:0000256" key="4">
    <source>
        <dbReference type="ARBA" id="ARBA00022737"/>
    </source>
</evidence>
<evidence type="ECO:0000256" key="10">
    <source>
        <dbReference type="ARBA" id="ARBA00023242"/>
    </source>
</evidence>
<dbReference type="Gene3D" id="3.30.160.60">
    <property type="entry name" value="Classic Zinc Finger"/>
    <property type="match status" value="3"/>
</dbReference>
<dbReference type="PROSITE" id="PS50280">
    <property type="entry name" value="SET"/>
    <property type="match status" value="1"/>
</dbReference>
<evidence type="ECO:0000313" key="13">
    <source>
        <dbReference type="EMBL" id="CAB3984961.1"/>
    </source>
</evidence>
<evidence type="ECO:0000256" key="1">
    <source>
        <dbReference type="ARBA" id="ARBA00004123"/>
    </source>
</evidence>
<keyword evidence="8" id="KW-0238">DNA-binding</keyword>
<comment type="caution">
    <text evidence="13">The sequence shown here is derived from an EMBL/GenBank/DDBJ whole genome shotgun (WGS) entry which is preliminary data.</text>
</comment>
<feature type="region of interest" description="Disordered" evidence="11">
    <location>
        <begin position="214"/>
        <end position="255"/>
    </location>
</feature>
<keyword evidence="3" id="KW-0479">Metal-binding</keyword>
<dbReference type="SMART" id="SM00355">
    <property type="entry name" value="ZnF_C2H2"/>
    <property type="match status" value="5"/>
</dbReference>
<dbReference type="PROSITE" id="PS00028">
    <property type="entry name" value="ZINC_FINGER_C2H2_1"/>
    <property type="match status" value="2"/>
</dbReference>
<dbReference type="GO" id="GO:0005634">
    <property type="term" value="C:nucleus"/>
    <property type="evidence" value="ECO:0007669"/>
    <property type="project" value="UniProtKB-SubCell"/>
</dbReference>
<evidence type="ECO:0000256" key="2">
    <source>
        <dbReference type="ARBA" id="ARBA00006991"/>
    </source>
</evidence>
<dbReference type="GO" id="GO:0010468">
    <property type="term" value="P:regulation of gene expression"/>
    <property type="evidence" value="ECO:0007669"/>
    <property type="project" value="TreeGrafter"/>
</dbReference>
<keyword evidence="12" id="KW-0732">Signal</keyword>
<dbReference type="AlphaFoldDB" id="A0A6S7GJ28"/>
<dbReference type="OrthoDB" id="7734462at2759"/>
<dbReference type="Pfam" id="PF21549">
    <property type="entry name" value="PRDM2_PR"/>
    <property type="match status" value="1"/>
</dbReference>
<dbReference type="SUPFAM" id="SSF57667">
    <property type="entry name" value="beta-beta-alpha zinc fingers"/>
    <property type="match status" value="2"/>
</dbReference>
<gene>
    <name evidence="13" type="ORF">PACLA_8A013226</name>
</gene>
<dbReference type="EMBL" id="CACRXK020000807">
    <property type="protein sequence ID" value="CAB3984961.1"/>
    <property type="molecule type" value="Genomic_DNA"/>
</dbReference>
<keyword evidence="9" id="KW-0804">Transcription</keyword>
<reference evidence="13" key="1">
    <citation type="submission" date="2020-04" db="EMBL/GenBank/DDBJ databases">
        <authorList>
            <person name="Alioto T."/>
            <person name="Alioto T."/>
            <person name="Gomez Garrido J."/>
        </authorList>
    </citation>
    <scope>NUCLEOTIDE SEQUENCE</scope>
    <source>
        <strain evidence="13">A484AB</strain>
    </source>
</reference>
<dbReference type="FunFam" id="3.30.160.60:FF:000185">
    <property type="entry name" value="zinc finger protein 319"/>
    <property type="match status" value="1"/>
</dbReference>
<evidence type="ECO:0000256" key="8">
    <source>
        <dbReference type="ARBA" id="ARBA00023125"/>
    </source>
</evidence>
<proteinExistence type="inferred from homology"/>
<comment type="subcellular location">
    <subcellularLocation>
        <location evidence="1">Nucleus</location>
    </subcellularLocation>
</comment>
<keyword evidence="6" id="KW-0862">Zinc</keyword>
<protein>
    <submittedName>
        <fullName evidence="13">Histone-lysine N-methyltransferase PRDM6</fullName>
    </submittedName>
</protein>
<evidence type="ECO:0000256" key="11">
    <source>
        <dbReference type="SAM" id="MobiDB-lite"/>
    </source>
</evidence>
<dbReference type="Proteomes" id="UP001152795">
    <property type="component" value="Unassembled WGS sequence"/>
</dbReference>
<dbReference type="GO" id="GO:0008270">
    <property type="term" value="F:zinc ion binding"/>
    <property type="evidence" value="ECO:0007669"/>
    <property type="project" value="UniProtKB-KW"/>
</dbReference>
<dbReference type="InterPro" id="IPR036236">
    <property type="entry name" value="Znf_C2H2_sf"/>
</dbReference>
<feature type="signal peptide" evidence="12">
    <location>
        <begin position="1"/>
        <end position="22"/>
    </location>
</feature>
<evidence type="ECO:0000256" key="6">
    <source>
        <dbReference type="ARBA" id="ARBA00022833"/>
    </source>
</evidence>
<keyword evidence="7" id="KW-0805">Transcription regulation</keyword>
<keyword evidence="10" id="KW-0539">Nucleus</keyword>
<keyword evidence="5" id="KW-0863">Zinc-finger</keyword>
<evidence type="ECO:0000256" key="5">
    <source>
        <dbReference type="ARBA" id="ARBA00022771"/>
    </source>
</evidence>
<dbReference type="GO" id="GO:0003677">
    <property type="term" value="F:DNA binding"/>
    <property type="evidence" value="ECO:0007669"/>
    <property type="project" value="UniProtKB-KW"/>
</dbReference>
<evidence type="ECO:0000256" key="9">
    <source>
        <dbReference type="ARBA" id="ARBA00023163"/>
    </source>
</evidence>
<dbReference type="PANTHER" id="PTHR16515">
    <property type="entry name" value="PR DOMAIN ZINC FINGER PROTEIN"/>
    <property type="match status" value="1"/>
</dbReference>
<dbReference type="PANTHER" id="PTHR16515:SF22">
    <property type="entry name" value="HISTONE-LYSINE N-METHYLTRANSFERASE PRDM6-RELATED"/>
    <property type="match status" value="1"/>
</dbReference>
<keyword evidence="4" id="KW-0677">Repeat</keyword>
<dbReference type="InterPro" id="IPR001214">
    <property type="entry name" value="SET_dom"/>
</dbReference>
<evidence type="ECO:0000256" key="3">
    <source>
        <dbReference type="ARBA" id="ARBA00022723"/>
    </source>
</evidence>